<dbReference type="GO" id="GO:0032259">
    <property type="term" value="P:methylation"/>
    <property type="evidence" value="ECO:0007669"/>
    <property type="project" value="UniProtKB-KW"/>
</dbReference>
<dbReference type="GO" id="GO:0008168">
    <property type="term" value="F:methyltransferase activity"/>
    <property type="evidence" value="ECO:0007669"/>
    <property type="project" value="UniProtKB-KW"/>
</dbReference>
<comment type="caution">
    <text evidence="1">The sequence shown here is derived from an EMBL/GenBank/DDBJ whole genome shotgun (WGS) entry which is preliminary data.</text>
</comment>
<evidence type="ECO:0000313" key="2">
    <source>
        <dbReference type="Proteomes" id="UP001595891"/>
    </source>
</evidence>
<gene>
    <name evidence="1" type="ORF">ACFO8L_20525</name>
</gene>
<reference evidence="2" key="1">
    <citation type="journal article" date="2019" name="Int. J. Syst. Evol. Microbiol.">
        <title>The Global Catalogue of Microorganisms (GCM) 10K type strain sequencing project: providing services to taxonomists for standard genome sequencing and annotation.</title>
        <authorList>
            <consortium name="The Broad Institute Genomics Platform"/>
            <consortium name="The Broad Institute Genome Sequencing Center for Infectious Disease"/>
            <person name="Wu L."/>
            <person name="Ma J."/>
        </authorList>
    </citation>
    <scope>NUCLEOTIDE SEQUENCE [LARGE SCALE GENOMIC DNA]</scope>
    <source>
        <strain evidence="2">CCUG 49560</strain>
    </source>
</reference>
<organism evidence="1 2">
    <name type="scientific">Sphaerisporangium corydalis</name>
    <dbReference type="NCBI Taxonomy" id="1441875"/>
    <lineage>
        <taxon>Bacteria</taxon>
        <taxon>Bacillati</taxon>
        <taxon>Actinomycetota</taxon>
        <taxon>Actinomycetes</taxon>
        <taxon>Streptosporangiales</taxon>
        <taxon>Streptosporangiaceae</taxon>
        <taxon>Sphaerisporangium</taxon>
    </lineage>
</organism>
<dbReference type="Pfam" id="PF04672">
    <property type="entry name" value="Methyltransf_19"/>
    <property type="match status" value="1"/>
</dbReference>
<name>A0ABV9EFZ0_9ACTN</name>
<keyword evidence="1" id="KW-0489">Methyltransferase</keyword>
<dbReference type="InterPro" id="IPR006764">
    <property type="entry name" value="SAM_dep_MeTrfase_SAV2177_type"/>
</dbReference>
<dbReference type="Proteomes" id="UP001595891">
    <property type="component" value="Unassembled WGS sequence"/>
</dbReference>
<dbReference type="PIRSF" id="PIRSF017393">
    <property type="entry name" value="MTase_SAV2177"/>
    <property type="match status" value="1"/>
</dbReference>
<protein>
    <submittedName>
        <fullName evidence="1">SAM-dependent methyltransferase</fullName>
        <ecNumber evidence="1">2.1.1.-</ecNumber>
    </submittedName>
</protein>
<keyword evidence="1" id="KW-0808">Transferase</keyword>
<dbReference type="Gene3D" id="3.40.50.150">
    <property type="entry name" value="Vaccinia Virus protein VP39"/>
    <property type="match status" value="1"/>
</dbReference>
<sequence length="263" mass="28239">MASHETAPRRVGADTPNIARMYDYWLGGKDNFATDRESAEEIVRISRGKVLRGVRLNRAFLGRAVRAAASAGVRQFLDLGSGLPTRENVHEVAGPGARVVYVDYDPVVASHARAILARSEGVGFVEADLRRPAALLGDPTVRELIDFTEPVAVLFVSVLHFVDDAAGPGAIVGEYRDALVPGSHMVLSHLSTENFPDKIAQTERVYQGASAPMGARTRAEILGFFDGFELLPPGLVGPTEWNPGARDTSLEKFAGLVGVGVKH</sequence>
<keyword evidence="2" id="KW-1185">Reference proteome</keyword>
<evidence type="ECO:0000313" key="1">
    <source>
        <dbReference type="EMBL" id="MFC4588486.1"/>
    </source>
</evidence>
<dbReference type="EC" id="2.1.1.-" evidence="1"/>
<accession>A0ABV9EFZ0</accession>
<dbReference type="EMBL" id="JBHSFN010000012">
    <property type="protein sequence ID" value="MFC4588486.1"/>
    <property type="molecule type" value="Genomic_DNA"/>
</dbReference>
<dbReference type="SUPFAM" id="SSF53335">
    <property type="entry name" value="S-adenosyl-L-methionine-dependent methyltransferases"/>
    <property type="match status" value="1"/>
</dbReference>
<dbReference type="InterPro" id="IPR029063">
    <property type="entry name" value="SAM-dependent_MTases_sf"/>
</dbReference>
<proteinExistence type="predicted"/>
<dbReference type="RefSeq" id="WP_262843368.1">
    <property type="nucleotide sequence ID" value="NZ_JANZYP010000017.1"/>
</dbReference>